<dbReference type="KEGG" id="dfl:DFE_1843"/>
<dbReference type="PROSITE" id="PS50206">
    <property type="entry name" value="RHODANESE_3"/>
    <property type="match status" value="1"/>
</dbReference>
<keyword evidence="1" id="KW-0472">Membrane</keyword>
<dbReference type="GO" id="GO:0016874">
    <property type="term" value="F:ligase activity"/>
    <property type="evidence" value="ECO:0007669"/>
    <property type="project" value="UniProtKB-KW"/>
</dbReference>
<reference evidence="3 4" key="1">
    <citation type="journal article" date="2018" name="Sci. Adv.">
        <title>Multi-heme cytochromes provide a pathway for survival in energy-limited environments.</title>
        <authorList>
            <person name="Deng X."/>
            <person name="Dohmae N."/>
            <person name="Nealson K.H."/>
            <person name="Hashimoto K."/>
            <person name="Okamoto A."/>
        </authorList>
    </citation>
    <scope>NUCLEOTIDE SEQUENCE [LARGE SCALE GENOMIC DNA]</scope>
    <source>
        <strain evidence="3 4">IS5</strain>
    </source>
</reference>
<dbReference type="EMBL" id="AP017378">
    <property type="protein sequence ID" value="BBD08569.1"/>
    <property type="molecule type" value="Genomic_DNA"/>
</dbReference>
<feature type="transmembrane region" description="Helical" evidence="1">
    <location>
        <begin position="39"/>
        <end position="63"/>
    </location>
</feature>
<organism evidence="3 4">
    <name type="scientific">Desulfovibrio ferrophilus</name>
    <dbReference type="NCBI Taxonomy" id="241368"/>
    <lineage>
        <taxon>Bacteria</taxon>
        <taxon>Pseudomonadati</taxon>
        <taxon>Thermodesulfobacteriota</taxon>
        <taxon>Desulfovibrionia</taxon>
        <taxon>Desulfovibrionales</taxon>
        <taxon>Desulfovibrionaceae</taxon>
        <taxon>Desulfovibrio</taxon>
    </lineage>
</organism>
<evidence type="ECO:0000313" key="3">
    <source>
        <dbReference type="EMBL" id="BBD08569.1"/>
    </source>
</evidence>
<proteinExistence type="predicted"/>
<feature type="domain" description="Rhodanese" evidence="2">
    <location>
        <begin position="121"/>
        <end position="140"/>
    </location>
</feature>
<dbReference type="InterPro" id="IPR001763">
    <property type="entry name" value="Rhodanese-like_dom"/>
</dbReference>
<sequence length="158" mass="17921">MFAVVIIALVLGAHFYRKRRLARNVYVVMFYLFNGVGLFSLWGTMASGVLPGVLIMILWLGVLNARMWVTVLRVVPVRDGLVFETIFRSVVLKRGTFKATRKQSLQWSLVLMSRGGGENVVYHVNGGWRNWFRVEPWVAGAFELIPDYACEVVDGLPE</sequence>
<dbReference type="Proteomes" id="UP000269883">
    <property type="component" value="Chromosome"/>
</dbReference>
<dbReference type="RefSeq" id="WP_126378767.1">
    <property type="nucleotide sequence ID" value="NZ_AP017378.1"/>
</dbReference>
<evidence type="ECO:0000259" key="2">
    <source>
        <dbReference type="PROSITE" id="PS50206"/>
    </source>
</evidence>
<keyword evidence="1" id="KW-1133">Transmembrane helix</keyword>
<accession>A0A2Z6AZ99</accession>
<name>A0A2Z6AZ99_9BACT</name>
<gene>
    <name evidence="3" type="primary">ddlB</name>
    <name evidence="3" type="ORF">DFE_1843</name>
</gene>
<evidence type="ECO:0000256" key="1">
    <source>
        <dbReference type="SAM" id="Phobius"/>
    </source>
</evidence>
<keyword evidence="1" id="KW-0812">Transmembrane</keyword>
<keyword evidence="4" id="KW-1185">Reference proteome</keyword>
<keyword evidence="3" id="KW-0436">Ligase</keyword>
<dbReference type="AlphaFoldDB" id="A0A2Z6AZ99"/>
<protein>
    <submittedName>
        <fullName evidence="3">D-alanine--D-alanine ligase</fullName>
    </submittedName>
</protein>
<evidence type="ECO:0000313" key="4">
    <source>
        <dbReference type="Proteomes" id="UP000269883"/>
    </source>
</evidence>